<proteinExistence type="predicted"/>
<evidence type="ECO:0000313" key="1">
    <source>
        <dbReference type="EMBL" id="KAF9500332.1"/>
    </source>
</evidence>
<sequence>KDQMHSLYLPTDWEYTARMAVLQLKQGSRPFMDFALNLMGKNNLLASTSSFLNNDFICNTIEAGMEHDLTAECHRENMNHFLDFHPWLDEVKCLNE</sequence>
<feature type="non-terminal residue" evidence="1">
    <location>
        <position position="1"/>
    </location>
</feature>
<dbReference type="AlphaFoldDB" id="A0A9P6DD34"/>
<keyword evidence="2" id="KW-1185">Reference proteome</keyword>
<name>A0A9P6DD34_PLEER</name>
<accession>A0A9P6DD34</accession>
<evidence type="ECO:0000313" key="2">
    <source>
        <dbReference type="Proteomes" id="UP000807025"/>
    </source>
</evidence>
<dbReference type="EMBL" id="MU154528">
    <property type="protein sequence ID" value="KAF9500332.1"/>
    <property type="molecule type" value="Genomic_DNA"/>
</dbReference>
<dbReference type="Proteomes" id="UP000807025">
    <property type="component" value="Unassembled WGS sequence"/>
</dbReference>
<reference evidence="1" key="1">
    <citation type="submission" date="2020-11" db="EMBL/GenBank/DDBJ databases">
        <authorList>
            <consortium name="DOE Joint Genome Institute"/>
            <person name="Ahrendt S."/>
            <person name="Riley R."/>
            <person name="Andreopoulos W."/>
            <person name="Labutti K."/>
            <person name="Pangilinan J."/>
            <person name="Ruiz-Duenas F.J."/>
            <person name="Barrasa J.M."/>
            <person name="Sanchez-Garcia M."/>
            <person name="Camarero S."/>
            <person name="Miyauchi S."/>
            <person name="Serrano A."/>
            <person name="Linde D."/>
            <person name="Babiker R."/>
            <person name="Drula E."/>
            <person name="Ayuso-Fernandez I."/>
            <person name="Pacheco R."/>
            <person name="Padilla G."/>
            <person name="Ferreira P."/>
            <person name="Barriuso J."/>
            <person name="Kellner H."/>
            <person name="Castanera R."/>
            <person name="Alfaro M."/>
            <person name="Ramirez L."/>
            <person name="Pisabarro A.G."/>
            <person name="Kuo A."/>
            <person name="Tritt A."/>
            <person name="Lipzen A."/>
            <person name="He G."/>
            <person name="Yan M."/>
            <person name="Ng V."/>
            <person name="Cullen D."/>
            <person name="Martin F."/>
            <person name="Rosso M.-N."/>
            <person name="Henrissat B."/>
            <person name="Hibbett D."/>
            <person name="Martinez A.T."/>
            <person name="Grigoriev I.V."/>
        </authorList>
    </citation>
    <scope>NUCLEOTIDE SEQUENCE</scope>
    <source>
        <strain evidence="1">ATCC 90797</strain>
    </source>
</reference>
<organism evidence="1 2">
    <name type="scientific">Pleurotus eryngii</name>
    <name type="common">Boletus of the steppes</name>
    <dbReference type="NCBI Taxonomy" id="5323"/>
    <lineage>
        <taxon>Eukaryota</taxon>
        <taxon>Fungi</taxon>
        <taxon>Dikarya</taxon>
        <taxon>Basidiomycota</taxon>
        <taxon>Agaricomycotina</taxon>
        <taxon>Agaricomycetes</taxon>
        <taxon>Agaricomycetidae</taxon>
        <taxon>Agaricales</taxon>
        <taxon>Pleurotineae</taxon>
        <taxon>Pleurotaceae</taxon>
        <taxon>Pleurotus</taxon>
    </lineage>
</organism>
<dbReference type="OrthoDB" id="2369050at2759"/>
<gene>
    <name evidence="1" type="ORF">BDN71DRAFT_1354863</name>
</gene>
<protein>
    <submittedName>
        <fullName evidence="1">Uncharacterized protein</fullName>
    </submittedName>
</protein>
<feature type="non-terminal residue" evidence="1">
    <location>
        <position position="96"/>
    </location>
</feature>
<comment type="caution">
    <text evidence="1">The sequence shown here is derived from an EMBL/GenBank/DDBJ whole genome shotgun (WGS) entry which is preliminary data.</text>
</comment>